<name>A0A645A9G9_9ZZZZ</name>
<protein>
    <submittedName>
        <fullName evidence="2">Uncharacterized protein</fullName>
    </submittedName>
</protein>
<gene>
    <name evidence="2" type="ORF">SDC9_95658</name>
</gene>
<accession>A0A645A9G9</accession>
<proteinExistence type="predicted"/>
<feature type="region of interest" description="Disordered" evidence="1">
    <location>
        <begin position="1"/>
        <end position="29"/>
    </location>
</feature>
<comment type="caution">
    <text evidence="2">The sequence shown here is derived from an EMBL/GenBank/DDBJ whole genome shotgun (WGS) entry which is preliminary data.</text>
</comment>
<dbReference type="AlphaFoldDB" id="A0A645A9G9"/>
<reference evidence="2" key="1">
    <citation type="submission" date="2019-08" db="EMBL/GenBank/DDBJ databases">
        <authorList>
            <person name="Kucharzyk K."/>
            <person name="Murdoch R.W."/>
            <person name="Higgins S."/>
            <person name="Loffler F."/>
        </authorList>
    </citation>
    <scope>NUCLEOTIDE SEQUENCE</scope>
</reference>
<sequence>MHGPKGLESQYQDQGDQKDSKPLVGEQQAKDSLVTAVESLECSFSLIVDEAKQTDFQRLLLTGVNAYITAGKHRDEGD</sequence>
<dbReference type="EMBL" id="VSSQ01012312">
    <property type="protein sequence ID" value="MPM48931.1"/>
    <property type="molecule type" value="Genomic_DNA"/>
</dbReference>
<evidence type="ECO:0000313" key="2">
    <source>
        <dbReference type="EMBL" id="MPM48931.1"/>
    </source>
</evidence>
<organism evidence="2">
    <name type="scientific">bioreactor metagenome</name>
    <dbReference type="NCBI Taxonomy" id="1076179"/>
    <lineage>
        <taxon>unclassified sequences</taxon>
        <taxon>metagenomes</taxon>
        <taxon>ecological metagenomes</taxon>
    </lineage>
</organism>
<evidence type="ECO:0000256" key="1">
    <source>
        <dbReference type="SAM" id="MobiDB-lite"/>
    </source>
</evidence>